<protein>
    <submittedName>
        <fullName evidence="2">Uncharacterized protein</fullName>
    </submittedName>
</protein>
<gene>
    <name evidence="2" type="ORF">CCY01nite_39600</name>
</gene>
<comment type="caution">
    <text evidence="2">The sequence shown here is derived from an EMBL/GenBank/DDBJ whole genome shotgun (WGS) entry which is preliminary data.</text>
</comment>
<dbReference type="Proteomes" id="UP000321436">
    <property type="component" value="Unassembled WGS sequence"/>
</dbReference>
<proteinExistence type="predicted"/>
<feature type="region of interest" description="Disordered" evidence="1">
    <location>
        <begin position="25"/>
        <end position="47"/>
    </location>
</feature>
<reference evidence="2 3" key="1">
    <citation type="submission" date="2019-07" db="EMBL/GenBank/DDBJ databases">
        <title>Whole genome shotgun sequence of Chitinophaga cymbidii NBRC 109752.</title>
        <authorList>
            <person name="Hosoyama A."/>
            <person name="Uohara A."/>
            <person name="Ohji S."/>
            <person name="Ichikawa N."/>
        </authorList>
    </citation>
    <scope>NUCLEOTIDE SEQUENCE [LARGE SCALE GENOMIC DNA]</scope>
    <source>
        <strain evidence="2 3">NBRC 109752</strain>
    </source>
</reference>
<feature type="compositionally biased region" description="Basic and acidic residues" evidence="1">
    <location>
        <begin position="34"/>
        <end position="47"/>
    </location>
</feature>
<accession>A0A512RPS7</accession>
<organism evidence="2 3">
    <name type="scientific">Chitinophaga cymbidii</name>
    <dbReference type="NCBI Taxonomy" id="1096750"/>
    <lineage>
        <taxon>Bacteria</taxon>
        <taxon>Pseudomonadati</taxon>
        <taxon>Bacteroidota</taxon>
        <taxon>Chitinophagia</taxon>
        <taxon>Chitinophagales</taxon>
        <taxon>Chitinophagaceae</taxon>
        <taxon>Chitinophaga</taxon>
    </lineage>
</organism>
<keyword evidence="3" id="KW-1185">Reference proteome</keyword>
<dbReference type="EMBL" id="BKAU01000005">
    <property type="protein sequence ID" value="GEP97700.1"/>
    <property type="molecule type" value="Genomic_DNA"/>
</dbReference>
<evidence type="ECO:0000313" key="3">
    <source>
        <dbReference type="Proteomes" id="UP000321436"/>
    </source>
</evidence>
<name>A0A512RPS7_9BACT</name>
<evidence type="ECO:0000256" key="1">
    <source>
        <dbReference type="SAM" id="MobiDB-lite"/>
    </source>
</evidence>
<evidence type="ECO:0000313" key="2">
    <source>
        <dbReference type="EMBL" id="GEP97700.1"/>
    </source>
</evidence>
<sequence length="80" mass="9129">MFSIFLAEFLHARVKSDAGRDDDTCAEVDPYSNHVEDGKEKEQDYHTDSEVDDVLRLDAFYFYATVNPLVNLIDGSHCIN</sequence>
<dbReference type="AlphaFoldDB" id="A0A512RPS7"/>